<feature type="compositionally biased region" description="Basic and acidic residues" evidence="1">
    <location>
        <begin position="740"/>
        <end position="749"/>
    </location>
</feature>
<feature type="compositionally biased region" description="Basic and acidic residues" evidence="1">
    <location>
        <begin position="1163"/>
        <end position="1183"/>
    </location>
</feature>
<dbReference type="Pfam" id="PF18957">
    <property type="entry name" value="RibLong"/>
    <property type="match status" value="1"/>
</dbReference>
<name>A0ABC8CNF4_CORST</name>
<feature type="compositionally biased region" description="Basic and acidic residues" evidence="1">
    <location>
        <begin position="759"/>
        <end position="779"/>
    </location>
</feature>
<organism evidence="4 5">
    <name type="scientific">Corynebacterium striatum</name>
    <dbReference type="NCBI Taxonomy" id="43770"/>
    <lineage>
        <taxon>Bacteria</taxon>
        <taxon>Bacillati</taxon>
        <taxon>Actinomycetota</taxon>
        <taxon>Actinomycetes</taxon>
        <taxon>Mycobacteriales</taxon>
        <taxon>Corynebacteriaceae</taxon>
        <taxon>Corynebacterium</taxon>
    </lineage>
</organism>
<proteinExistence type="predicted"/>
<dbReference type="RefSeq" id="WP_100619310.1">
    <property type="nucleotide sequence ID" value="NZ_CP024932.1"/>
</dbReference>
<feature type="compositionally biased region" description="Basic and acidic residues" evidence="1">
    <location>
        <begin position="1264"/>
        <end position="1284"/>
    </location>
</feature>
<feature type="compositionally biased region" description="Basic and acidic residues" evidence="1">
    <location>
        <begin position="639"/>
        <end position="657"/>
    </location>
</feature>
<gene>
    <name evidence="4" type="ORF">A9D01_12305</name>
</gene>
<feature type="region of interest" description="Disordered" evidence="1">
    <location>
        <begin position="639"/>
        <end position="660"/>
    </location>
</feature>
<dbReference type="NCBIfam" id="NF038186">
    <property type="entry name" value="YPDG_rpt"/>
    <property type="match status" value="1"/>
</dbReference>
<feature type="compositionally biased region" description="Basic and acidic residues" evidence="1">
    <location>
        <begin position="832"/>
        <end position="850"/>
    </location>
</feature>
<sequence>MILKKVNGSARRRGTTIAAAALSVAMVGPFVHAVAAPAPFAAVAQAQEAGAAQGATEAADPYGAIYSPGIYEGKQTVSGSVLFYDQYPGTSNGNTASNGGEAAGYGKALPAANLTAGENFKGATVYAQWFEKPNKSATGGEPSVASPVYKTTVNEDGTFSINMRPFMDSQGNLREFWAQYAITAGLRGQKVKIWVDGYDRDQYEMVRGYGERIMPDGTVTDSTGGAGWSSSKGTVAGAHQVFVRRADAKAMLGDESGWRKVTDEELAMKSSNGGAVYGQAYWNMNQGLGKLAQKEIAGPSGDRKVKGVKVVGAYLSDKAVVEIEKYVEQNKGSEFQDHSLRGAGWDVQDELKLQAWINQQIKSNPDWIAEKVVTETNGNGEYRLQFNGTYGIRPGNGGKVPADKVGTVAPTSSEGYFSDNRLGLRGDQKHVNWDWMFIDTPDLPTGTSNMGAWRGNVWQGLTAGSWGVSNIGTGVAADQFDMRGMQAALLTPNYNVQQWDMALFPNKINFGVEKYDSLTNFARPGDKTHAFTKSLPAADMNARYEVEWRDGDGNVIKTCKGVDPAGNLLPSGEGEGIPAKSDGSLPNCDIQVPENLEKTTVYTATLYGLDESGARIPLASDSFTAVTGTASVVTPKYDETPAEVGKETTTKPPKFVDQETGEPIASDDERLKGAKYEILEESLPEGWKASINEKTGEITVTPGENGSDGKKLEPGQIEDILVRVTYADGTSNGAKAPIKVGEDAKKPTEVDDSGVKPVKPTDEKQDTGIKVTNPDKDTKVSATDEDGNKVPAEIDENGNVVVTPGKNVDGPINVVVEDPDLPGGKTTTEVPVEGHEKDRDDNNSDKKPTEVDDSGVKPVKPTDEKQDTGIKVTNPDKDTKVSATDEDGNKVPAEIDENGNVVVTPGKNVDGPINVVVEDPDLPGGKTTTEVPVEGHEKDRDDNNSDKKPTEVDDSGVKPVKPTDEKQDTGIKVTNPDKDTKVSATDEDGNKVPAEIDENGNVVVTPGKNVDGPINVVVEDPDLPGGKTTTEVPVEGHEKDRDDNNSDKKPTEVDDSGVKPVKPTDEKQDTGIKVTNPDKDTKVSATDEDGNKVPAEIDENGNVVVTPGKNVDGPINVVVEDPDLEGGKTTTEVPVEGHEKDRDDNNSDKKPTEVDDSGVKPVKPTDEKQDTGIKVTNPDKDTKVSATDEDGNKVPAEIDENGNVVVTPGKNVDGPINVVVEDPDLEGGKTTTEVPVEGHEKDRDDNNSDKKPTEVDDSGVKPVKPTDEKQDTGIKVTNPDKDTKVSATDEDGNKVPAEIDENGNVVVTPGKNVDGPINVVVEDPDLPGGKTTTEVPVEGHEKDRDDNNSDKKPTEVDDSGVKPVKPTDEKQDTGIKVTNPDKDTKVSATDEDGNKVPAEIDENGNVVVTPGKNVDGPINVVVEDPDLPGGKTTTEVPVEGHEKDRDDNNSSVPGKDLSSNLSPRCINTGLAVGIPLLFLIPVGLASQMNIPGLSDFVAPINKQIQDLNTQLQKQAGIFQGPLADKVAGIDAQLKRFVADHQQAAGAVALIAAGALAIGLIADACAPGAGGGSSTGSSK</sequence>
<evidence type="ECO:0000313" key="5">
    <source>
        <dbReference type="Proteomes" id="UP000231994"/>
    </source>
</evidence>
<feature type="compositionally biased region" description="Basic and acidic residues" evidence="1">
    <location>
        <begin position="1236"/>
        <end position="1254"/>
    </location>
</feature>
<feature type="domain" description="Long Rib" evidence="3">
    <location>
        <begin position="633"/>
        <end position="740"/>
    </location>
</feature>
<feature type="chain" id="PRO_5044868831" description="Long Rib domain-containing protein" evidence="2">
    <location>
        <begin position="34"/>
        <end position="1578"/>
    </location>
</feature>
<protein>
    <recommendedName>
        <fullName evidence="3">Long Rib domain-containing protein</fullName>
    </recommendedName>
</protein>
<dbReference type="Proteomes" id="UP000231994">
    <property type="component" value="Chromosome"/>
</dbReference>
<accession>A0ABC8CNF4</accession>
<dbReference type="EMBL" id="CP024932">
    <property type="protein sequence ID" value="ATZ09404.1"/>
    <property type="molecule type" value="Genomic_DNA"/>
</dbReference>
<feature type="compositionally biased region" description="Basic and acidic residues" evidence="1">
    <location>
        <begin position="1135"/>
        <end position="1153"/>
    </location>
</feature>
<evidence type="ECO:0000256" key="1">
    <source>
        <dbReference type="SAM" id="MobiDB-lite"/>
    </source>
</evidence>
<feature type="region of interest" description="Disordered" evidence="1">
    <location>
        <begin position="730"/>
        <end position="1459"/>
    </location>
</feature>
<feature type="compositionally biased region" description="Basic and acidic residues" evidence="1">
    <location>
        <begin position="933"/>
        <end position="951"/>
    </location>
</feature>
<feature type="compositionally biased region" description="Basic and acidic residues" evidence="1">
    <location>
        <begin position="1034"/>
        <end position="1052"/>
    </location>
</feature>
<evidence type="ECO:0000256" key="2">
    <source>
        <dbReference type="SAM" id="SignalP"/>
    </source>
</evidence>
<reference evidence="4 5" key="1">
    <citation type="submission" date="2017-11" db="EMBL/GenBank/DDBJ databases">
        <title>Whole genome sequencing of cultured pathogen.</title>
        <authorList>
            <person name="Hoffmann M."/>
            <person name="Sanchez M."/>
            <person name="Timme R."/>
            <person name="Nudel K."/>
            <person name="Bry L."/>
        </authorList>
    </citation>
    <scope>NUCLEOTIDE SEQUENCE [LARGE SCALE GENOMIC DNA]</scope>
    <source>
        <strain evidence="4 5">216</strain>
    </source>
</reference>
<keyword evidence="2" id="KW-0732">Signal</keyword>
<feature type="compositionally biased region" description="Basic and acidic residues" evidence="1">
    <location>
        <begin position="1438"/>
        <end position="1448"/>
    </location>
</feature>
<feature type="compositionally biased region" description="Basic and acidic residues" evidence="1">
    <location>
        <begin position="961"/>
        <end position="981"/>
    </location>
</feature>
<feature type="signal peptide" evidence="2">
    <location>
        <begin position="1"/>
        <end position="33"/>
    </location>
</feature>
<feature type="compositionally biased region" description="Polar residues" evidence="1">
    <location>
        <begin position="1449"/>
        <end position="1459"/>
    </location>
</feature>
<dbReference type="InterPro" id="IPR044055">
    <property type="entry name" value="RibLong"/>
</dbReference>
<feature type="compositionally biased region" description="Basic and acidic residues" evidence="1">
    <location>
        <begin position="1365"/>
        <end position="1385"/>
    </location>
</feature>
<feature type="compositionally biased region" description="Basic and acidic residues" evidence="1">
    <location>
        <begin position="860"/>
        <end position="880"/>
    </location>
</feature>
<feature type="compositionally biased region" description="Basic and acidic residues" evidence="1">
    <location>
        <begin position="1062"/>
        <end position="1082"/>
    </location>
</feature>
<evidence type="ECO:0000259" key="3">
    <source>
        <dbReference type="Pfam" id="PF18957"/>
    </source>
</evidence>
<evidence type="ECO:0000313" key="4">
    <source>
        <dbReference type="EMBL" id="ATZ09404.1"/>
    </source>
</evidence>
<feature type="compositionally biased region" description="Basic and acidic residues" evidence="1">
    <location>
        <begin position="1337"/>
        <end position="1355"/>
    </location>
</feature>